<organism evidence="1 2">
    <name type="scientific">Fundulus heteroclitus</name>
    <name type="common">Killifish</name>
    <name type="synonym">Mummichog</name>
    <dbReference type="NCBI Taxonomy" id="8078"/>
    <lineage>
        <taxon>Eukaryota</taxon>
        <taxon>Metazoa</taxon>
        <taxon>Chordata</taxon>
        <taxon>Craniata</taxon>
        <taxon>Vertebrata</taxon>
        <taxon>Euteleostomi</taxon>
        <taxon>Actinopterygii</taxon>
        <taxon>Neopterygii</taxon>
        <taxon>Teleostei</taxon>
        <taxon>Neoteleostei</taxon>
        <taxon>Acanthomorphata</taxon>
        <taxon>Ovalentaria</taxon>
        <taxon>Atherinomorphae</taxon>
        <taxon>Cyprinodontiformes</taxon>
        <taxon>Fundulidae</taxon>
        <taxon>Fundulus</taxon>
    </lineage>
</organism>
<dbReference type="Ensembl" id="ENSFHET00000017338.1">
    <property type="protein sequence ID" value="ENSFHEP00000010481.1"/>
    <property type="gene ID" value="ENSFHEG00000011791.1"/>
</dbReference>
<dbReference type="SUPFAM" id="SSF56784">
    <property type="entry name" value="HAD-like"/>
    <property type="match status" value="1"/>
</dbReference>
<protein>
    <submittedName>
        <fullName evidence="1">Pseudouridine 5'-phosphatase</fullName>
    </submittedName>
</protein>
<keyword evidence="2" id="KW-1185">Reference proteome</keyword>
<dbReference type="STRING" id="8078.ENSFHEP00000010481"/>
<evidence type="ECO:0000313" key="1">
    <source>
        <dbReference type="Ensembl" id="ENSFHEP00000010481.1"/>
    </source>
</evidence>
<sequence length="180" mass="20074">MPTSGISYKPVSHVIFDMDGLLLDTERLYTVSFQEICDRFGKQYTWDVKSSVMGKKALDAAQIIRDSLGLPLTAEELLRESRQIQERIFPSAKLLPGVEKLVNHLKKHSIPIAVATSSAGVSFKLKTVEHKDFFALFDHIVLGDDPDVNNGKPQPDSFLVCASRFSPPASPEKVRAVDYR</sequence>
<reference evidence="1" key="2">
    <citation type="submission" date="2025-09" db="UniProtKB">
        <authorList>
            <consortium name="Ensembl"/>
        </authorList>
    </citation>
    <scope>IDENTIFICATION</scope>
</reference>
<dbReference type="Gene3D" id="3.40.50.1000">
    <property type="entry name" value="HAD superfamily/HAD-like"/>
    <property type="match status" value="1"/>
</dbReference>
<accession>A0A3Q2PCP6</accession>
<dbReference type="GeneTree" id="ENSGT00390000014753"/>
<dbReference type="FunFam" id="1.10.150.240:FF:000001">
    <property type="entry name" value="Haloacid dehalogenase-like hydrolase domain"/>
    <property type="match status" value="1"/>
</dbReference>
<reference evidence="1" key="1">
    <citation type="submission" date="2025-08" db="UniProtKB">
        <authorList>
            <consortium name="Ensembl"/>
        </authorList>
    </citation>
    <scope>IDENTIFICATION</scope>
</reference>
<dbReference type="SFLD" id="SFLDS00003">
    <property type="entry name" value="Haloacid_Dehalogenase"/>
    <property type="match status" value="1"/>
</dbReference>
<evidence type="ECO:0000313" key="2">
    <source>
        <dbReference type="Proteomes" id="UP000265000"/>
    </source>
</evidence>
<dbReference type="AlphaFoldDB" id="A0A3Q2PCP6"/>
<dbReference type="SFLD" id="SFLDG01129">
    <property type="entry name" value="C1.5:_HAD__Beta-PGM__Phosphata"/>
    <property type="match status" value="1"/>
</dbReference>
<dbReference type="Proteomes" id="UP000265000">
    <property type="component" value="Unplaced"/>
</dbReference>
<dbReference type="InterPro" id="IPR023198">
    <property type="entry name" value="PGP-like_dom2"/>
</dbReference>
<name>A0A3Q2PCP6_FUNHE</name>
<dbReference type="InterPro" id="IPR023214">
    <property type="entry name" value="HAD_sf"/>
</dbReference>
<dbReference type="InterPro" id="IPR036412">
    <property type="entry name" value="HAD-like_sf"/>
</dbReference>
<dbReference type="PANTHER" id="PTHR18901">
    <property type="entry name" value="2-DEOXYGLUCOSE-6-PHOSPHATE PHOSPHATASE 2"/>
    <property type="match status" value="1"/>
</dbReference>
<dbReference type="PANTHER" id="PTHR18901:SF38">
    <property type="entry name" value="PSEUDOURIDINE-5'-PHOSPHATASE"/>
    <property type="match status" value="1"/>
</dbReference>
<dbReference type="InterPro" id="IPR041492">
    <property type="entry name" value="HAD_2"/>
</dbReference>
<dbReference type="Pfam" id="PF13419">
    <property type="entry name" value="HAD_2"/>
    <property type="match status" value="1"/>
</dbReference>
<dbReference type="GO" id="GO:0016791">
    <property type="term" value="F:phosphatase activity"/>
    <property type="evidence" value="ECO:0007669"/>
    <property type="project" value="TreeGrafter"/>
</dbReference>
<proteinExistence type="predicted"/>
<dbReference type="Gene3D" id="1.10.150.240">
    <property type="entry name" value="Putative phosphatase, domain 2"/>
    <property type="match status" value="1"/>
</dbReference>